<evidence type="ECO:0000313" key="2">
    <source>
        <dbReference type="Proteomes" id="UP000253324"/>
    </source>
</evidence>
<evidence type="ECO:0000313" key="1">
    <source>
        <dbReference type="EMBL" id="RCW80888.1"/>
    </source>
</evidence>
<dbReference type="RefSeq" id="WP_114431446.1">
    <property type="nucleotide sequence ID" value="NZ_QPJM01000012.1"/>
</dbReference>
<proteinExistence type="predicted"/>
<dbReference type="Proteomes" id="UP000253324">
    <property type="component" value="Unassembled WGS sequence"/>
</dbReference>
<dbReference type="CDD" id="cd05018">
    <property type="entry name" value="CoxG"/>
    <property type="match status" value="1"/>
</dbReference>
<dbReference type="AlphaFoldDB" id="A0A368YMX6"/>
<dbReference type="PANTHER" id="PTHR38588">
    <property type="entry name" value="BLL0334 PROTEIN"/>
    <property type="match status" value="1"/>
</dbReference>
<dbReference type="EMBL" id="QPJM01000012">
    <property type="protein sequence ID" value="RCW80888.1"/>
    <property type="molecule type" value="Genomic_DNA"/>
</dbReference>
<dbReference type="PANTHER" id="PTHR38588:SF1">
    <property type="entry name" value="BLL0334 PROTEIN"/>
    <property type="match status" value="1"/>
</dbReference>
<dbReference type="Pfam" id="PF06240">
    <property type="entry name" value="COXG"/>
    <property type="match status" value="1"/>
</dbReference>
<name>A0A368YMX6_9HYPH</name>
<evidence type="ECO:0008006" key="3">
    <source>
        <dbReference type="Google" id="ProtNLM"/>
    </source>
</evidence>
<sequence length="147" mass="15268">MDLTGEERIAASRDTVWKALNDPEILRACIPGCESLEKISDTELEATVGVKMGPVKARFSGKVELTNLNPPSSYTISGEGKGGVAGFAKGGADVTLTDEGAETVLAYVVNADVGGKIAQLGSRLIASTSKKLATQFFENFNAAVSGT</sequence>
<keyword evidence="2" id="KW-1185">Reference proteome</keyword>
<reference evidence="1 2" key="1">
    <citation type="submission" date="2018-07" db="EMBL/GenBank/DDBJ databases">
        <title>Genomic Encyclopedia of Type Strains, Phase III (KMG-III): the genomes of soil and plant-associated and newly described type strains.</title>
        <authorList>
            <person name="Whitman W."/>
        </authorList>
    </citation>
    <scope>NUCLEOTIDE SEQUENCE [LARGE SCALE GENOMIC DNA]</scope>
    <source>
        <strain evidence="1 2">31-25a</strain>
    </source>
</reference>
<dbReference type="SUPFAM" id="SSF55961">
    <property type="entry name" value="Bet v1-like"/>
    <property type="match status" value="1"/>
</dbReference>
<organism evidence="1 2">
    <name type="scientific">Phyllobacterium bourgognense</name>
    <dbReference type="NCBI Taxonomy" id="314236"/>
    <lineage>
        <taxon>Bacteria</taxon>
        <taxon>Pseudomonadati</taxon>
        <taxon>Pseudomonadota</taxon>
        <taxon>Alphaproteobacteria</taxon>
        <taxon>Hyphomicrobiales</taxon>
        <taxon>Phyllobacteriaceae</taxon>
        <taxon>Phyllobacterium</taxon>
    </lineage>
</organism>
<accession>A0A368YMX6</accession>
<gene>
    <name evidence="1" type="ORF">C7476_11244</name>
</gene>
<dbReference type="InterPro" id="IPR023393">
    <property type="entry name" value="START-like_dom_sf"/>
</dbReference>
<dbReference type="InterPro" id="IPR010419">
    <property type="entry name" value="CO_DH_gsu"/>
</dbReference>
<protein>
    <recommendedName>
        <fullName evidence="3">Carbon monoxide dehydrogenase subunit G</fullName>
    </recommendedName>
</protein>
<dbReference type="Gene3D" id="3.30.530.20">
    <property type="match status" value="1"/>
</dbReference>
<dbReference type="OrthoDB" id="9787428at2"/>
<comment type="caution">
    <text evidence="1">The sequence shown here is derived from an EMBL/GenBank/DDBJ whole genome shotgun (WGS) entry which is preliminary data.</text>
</comment>